<evidence type="ECO:0008006" key="3">
    <source>
        <dbReference type="Google" id="ProtNLM"/>
    </source>
</evidence>
<dbReference type="Pfam" id="PF08011">
    <property type="entry name" value="PDDEXK_9"/>
    <property type="match status" value="1"/>
</dbReference>
<feature type="non-terminal residue" evidence="1">
    <location>
        <position position="301"/>
    </location>
</feature>
<evidence type="ECO:0000313" key="2">
    <source>
        <dbReference type="Proteomes" id="UP000033736"/>
    </source>
</evidence>
<protein>
    <recommendedName>
        <fullName evidence="3">PD-(D/E)XK nuclease superfamily protein</fullName>
    </recommendedName>
</protein>
<sequence>MLHVDIKASNIKLEDNRELGDHVLSINAVKVKPLQLGKNTEGEDKILDDILSIMSNSKTATAKIVESFFYQLREAYHNNNKQNVLRMVEAAYHGFTYGALILNYHVKYGVDAYVEQSAGRGFLDLYFLLRKNNGNDVPNAVKIIVEFKGTQIGDSNSIMSVTDAVKQIEERAYAFQFVGRTESKNVIIVGADFGATGETVQAKMPKTIDLPKQSFISKLIDARQATLDHTTIKQALKTIYDSTRSDESLDKVILGDLLSSNVVEKNVFTIKDFPNGQRVSMFVFKNQYQKAVILTCIEQEN</sequence>
<name>A0A0F3R6M4_9RICK</name>
<organism evidence="1 2">
    <name type="scientific">Rickettsia argasii T170-B</name>
    <dbReference type="NCBI Taxonomy" id="1268837"/>
    <lineage>
        <taxon>Bacteria</taxon>
        <taxon>Pseudomonadati</taxon>
        <taxon>Pseudomonadota</taxon>
        <taxon>Alphaproteobacteria</taxon>
        <taxon>Rickettsiales</taxon>
        <taxon>Rickettsiaceae</taxon>
        <taxon>Rickettsieae</taxon>
        <taxon>Rickettsia</taxon>
        <taxon>spotted fever group</taxon>
    </lineage>
</organism>
<dbReference type="AlphaFoldDB" id="A0A0F3R6M4"/>
<dbReference type="EMBL" id="LAOQ01000021">
    <property type="protein sequence ID" value="KJW01938.1"/>
    <property type="molecule type" value="Genomic_DNA"/>
</dbReference>
<comment type="caution">
    <text evidence="1">The sequence shown here is derived from an EMBL/GenBank/DDBJ whole genome shotgun (WGS) entry which is preliminary data.</text>
</comment>
<dbReference type="Proteomes" id="UP000033736">
    <property type="component" value="Unassembled WGS sequence"/>
</dbReference>
<evidence type="ECO:0000313" key="1">
    <source>
        <dbReference type="EMBL" id="KJW01938.1"/>
    </source>
</evidence>
<dbReference type="RefSeq" id="WP_045806079.1">
    <property type="nucleotide sequence ID" value="NZ_LAOQ01000021.1"/>
</dbReference>
<gene>
    <name evidence="1" type="ORF">RAT170B_1736</name>
</gene>
<keyword evidence="2" id="KW-1185">Reference proteome</keyword>
<dbReference type="InterPro" id="IPR012547">
    <property type="entry name" value="PDDEXK_9"/>
</dbReference>
<proteinExistence type="predicted"/>
<reference evidence="1 2" key="1">
    <citation type="submission" date="2015-01" db="EMBL/GenBank/DDBJ databases">
        <title>Genome Sequencing of Rickettsiales /home/snadendla/prok_pipe/test/illegal_ec_num.txt.</title>
        <authorList>
            <person name="Daugherty S.C."/>
            <person name="Su Q."/>
            <person name="Abolude K."/>
            <person name="Beier-Sexton M."/>
            <person name="Carlyon J.A."/>
            <person name="Carter R."/>
            <person name="Day N.P."/>
            <person name="Dumler S.J."/>
            <person name="Dyachenko V."/>
            <person name="Godinez A."/>
            <person name="Kurtti T.J."/>
            <person name="Lichay M."/>
            <person name="Mullins K.E."/>
            <person name="Ott S."/>
            <person name="Pappas-Brown V."/>
            <person name="Paris D.H."/>
            <person name="Patel P."/>
            <person name="Richards A.L."/>
            <person name="Sadzewicz L."/>
            <person name="Sears K."/>
            <person name="Seidman D."/>
            <person name="Sengamalay N."/>
            <person name="Stenos J."/>
            <person name="Tallon L.J."/>
            <person name="Vincent G."/>
            <person name="Fraser C.M."/>
            <person name="Munderloh U."/>
            <person name="Dunning-Hotopp J.C."/>
        </authorList>
    </citation>
    <scope>NUCLEOTIDE SEQUENCE [LARGE SCALE GENOMIC DNA]</scope>
    <source>
        <strain evidence="1 2">T170-B</strain>
    </source>
</reference>
<accession>A0A0F3R6M4</accession>